<comment type="caution">
    <text evidence="1">The sequence shown here is derived from an EMBL/GenBank/DDBJ whole genome shotgun (WGS) entry which is preliminary data.</text>
</comment>
<protein>
    <submittedName>
        <fullName evidence="1">Uncharacterized protein</fullName>
    </submittedName>
</protein>
<reference evidence="1 2" key="1">
    <citation type="submission" date="2018-10" db="EMBL/GenBank/DDBJ databases">
        <title>Isolation, diversity and antifungal activity of actinobacteria from wheat.</title>
        <authorList>
            <person name="Han C."/>
        </authorList>
    </citation>
    <scope>NUCLEOTIDE SEQUENCE [LARGE SCALE GENOMIC DNA]</scope>
    <source>
        <strain evidence="1 2">NEAU-YY56</strain>
    </source>
</reference>
<accession>A0A3M2JHG0</accession>
<evidence type="ECO:0000313" key="1">
    <source>
        <dbReference type="EMBL" id="RMI13029.1"/>
    </source>
</evidence>
<dbReference type="AlphaFoldDB" id="A0A3M2JHG0"/>
<sequence>MLVRCVVYADAEPVRWDLSPSGVGTSAPVCDQIDDLEHAEAVRVSTDVDEEVSAGGRVSDLVPVARPVRGAFTGVTLYPRARDSRVIASTMRSARPNRLL</sequence>
<dbReference type="EMBL" id="RFFI01000023">
    <property type="protein sequence ID" value="RMI13029.1"/>
    <property type="molecule type" value="Genomic_DNA"/>
</dbReference>
<evidence type="ECO:0000313" key="2">
    <source>
        <dbReference type="Proteomes" id="UP000269289"/>
    </source>
</evidence>
<proteinExistence type="predicted"/>
<dbReference type="Proteomes" id="UP000269289">
    <property type="component" value="Unassembled WGS sequence"/>
</dbReference>
<gene>
    <name evidence="1" type="ORF">EBM89_05970</name>
</gene>
<organism evidence="1 2">
    <name type="scientific">Cellulomonas triticagri</name>
    <dbReference type="NCBI Taxonomy" id="2483352"/>
    <lineage>
        <taxon>Bacteria</taxon>
        <taxon>Bacillati</taxon>
        <taxon>Actinomycetota</taxon>
        <taxon>Actinomycetes</taxon>
        <taxon>Micrococcales</taxon>
        <taxon>Cellulomonadaceae</taxon>
        <taxon>Cellulomonas</taxon>
    </lineage>
</organism>
<name>A0A3M2JHG0_9CELL</name>
<keyword evidence="2" id="KW-1185">Reference proteome</keyword>